<reference evidence="1" key="1">
    <citation type="submission" date="2011-02" db="EMBL/GenBank/DDBJ databases">
        <title>The genome of the leaf-cutting ant Acromyrmex echinatior suggests key adaptations to social evolution and fungus farming.</title>
        <authorList>
            <person name="Nygaard S."/>
            <person name="Zhang G."/>
        </authorList>
    </citation>
    <scope>NUCLEOTIDE SEQUENCE</scope>
</reference>
<dbReference type="EMBL" id="GL888700">
    <property type="protein sequence ID" value="EGI58378.1"/>
    <property type="molecule type" value="Genomic_DNA"/>
</dbReference>
<dbReference type="InParanoid" id="F4X5A0"/>
<proteinExistence type="predicted"/>
<sequence length="101" mass="11784">MYIIKESNASYNAKKKYNVMERRAVCLLSRRYDLTNTGYKFLEIGINVGPPSYVEIALGDHYMNCRCLSKRGRPLRTAMKYLQDASNEYKDNFTSVGQFHR</sequence>
<dbReference type="AlphaFoldDB" id="F4X5A0"/>
<evidence type="ECO:0000313" key="2">
    <source>
        <dbReference type="Proteomes" id="UP000007755"/>
    </source>
</evidence>
<evidence type="ECO:0000313" key="1">
    <source>
        <dbReference type="EMBL" id="EGI58378.1"/>
    </source>
</evidence>
<protein>
    <submittedName>
        <fullName evidence="1">Uncharacterized protein</fullName>
    </submittedName>
</protein>
<accession>F4X5A0</accession>
<dbReference type="Proteomes" id="UP000007755">
    <property type="component" value="Unassembled WGS sequence"/>
</dbReference>
<organism evidence="2">
    <name type="scientific">Acromyrmex echinatior</name>
    <name type="common">Panamanian leafcutter ant</name>
    <name type="synonym">Acromyrmex octospinosus echinatior</name>
    <dbReference type="NCBI Taxonomy" id="103372"/>
    <lineage>
        <taxon>Eukaryota</taxon>
        <taxon>Metazoa</taxon>
        <taxon>Ecdysozoa</taxon>
        <taxon>Arthropoda</taxon>
        <taxon>Hexapoda</taxon>
        <taxon>Insecta</taxon>
        <taxon>Pterygota</taxon>
        <taxon>Neoptera</taxon>
        <taxon>Endopterygota</taxon>
        <taxon>Hymenoptera</taxon>
        <taxon>Apocrita</taxon>
        <taxon>Aculeata</taxon>
        <taxon>Formicoidea</taxon>
        <taxon>Formicidae</taxon>
        <taxon>Myrmicinae</taxon>
        <taxon>Acromyrmex</taxon>
    </lineage>
</organism>
<name>F4X5A0_ACREC</name>
<keyword evidence="2" id="KW-1185">Reference proteome</keyword>
<gene>
    <name evidence="1" type="ORF">G5I_13528</name>
</gene>